<dbReference type="EMBL" id="JAIZPD010000017">
    <property type="protein sequence ID" value="KAH0958044.1"/>
    <property type="molecule type" value="Genomic_DNA"/>
</dbReference>
<dbReference type="AlphaFoldDB" id="A0A9P8MN34"/>
<dbReference type="PANTHER" id="PTHR23501">
    <property type="entry name" value="MAJOR FACILITATOR SUPERFAMILY"/>
    <property type="match status" value="1"/>
</dbReference>
<feature type="transmembrane region" description="Helical" evidence="5">
    <location>
        <begin position="122"/>
        <end position="145"/>
    </location>
</feature>
<evidence type="ECO:0000256" key="3">
    <source>
        <dbReference type="ARBA" id="ARBA00022989"/>
    </source>
</evidence>
<keyword evidence="3 5" id="KW-1133">Transmembrane helix</keyword>
<evidence type="ECO:0000313" key="6">
    <source>
        <dbReference type="EMBL" id="KAH0958044.1"/>
    </source>
</evidence>
<dbReference type="GO" id="GO:0022857">
    <property type="term" value="F:transmembrane transporter activity"/>
    <property type="evidence" value="ECO:0007669"/>
    <property type="project" value="TreeGrafter"/>
</dbReference>
<evidence type="ECO:0000256" key="1">
    <source>
        <dbReference type="ARBA" id="ARBA00004141"/>
    </source>
</evidence>
<feature type="transmembrane region" description="Helical" evidence="5">
    <location>
        <begin position="86"/>
        <end position="110"/>
    </location>
</feature>
<sequence>MLFNAITFDLPQRFQNVDGLTAVDAGIRLLQFSLGGPVASMTTVIAGRLLIPVFYILVLGSSLQLIGTGLLASIPSTTDLERAQYGYQVIAPLGVGVTFGILMLGVLFTVEKRDLATATGAMIQIRVLGGAIGLAIGSNILNVYACSHLAPFLAPEKIRSIRRTSSSMSHLPADLQVVWARQVFAQGSRLQMVLGSVVTGVSLLATLLVWRRKQLVARADWR</sequence>
<dbReference type="GeneID" id="68359867"/>
<evidence type="ECO:0000256" key="2">
    <source>
        <dbReference type="ARBA" id="ARBA00022692"/>
    </source>
</evidence>
<dbReference type="OrthoDB" id="4919761at2759"/>
<reference evidence="6" key="1">
    <citation type="submission" date="2021-09" db="EMBL/GenBank/DDBJ databases">
        <title>A high-quality genome of the endoparasitic fungus Hirsutella rhossiliensis with a comparison of Hirsutella genomes reveals transposable elements contributing to genome size variation.</title>
        <authorList>
            <person name="Lin R."/>
            <person name="Jiao Y."/>
            <person name="Sun X."/>
            <person name="Ling J."/>
            <person name="Xie B."/>
            <person name="Cheng X."/>
        </authorList>
    </citation>
    <scope>NUCLEOTIDE SEQUENCE</scope>
    <source>
        <strain evidence="6">HR02</strain>
    </source>
</reference>
<dbReference type="RefSeq" id="XP_044715558.1">
    <property type="nucleotide sequence ID" value="XM_044869209.1"/>
</dbReference>
<keyword evidence="4 5" id="KW-0472">Membrane</keyword>
<evidence type="ECO:0000256" key="5">
    <source>
        <dbReference type="SAM" id="Phobius"/>
    </source>
</evidence>
<dbReference type="Proteomes" id="UP000824596">
    <property type="component" value="Unassembled WGS sequence"/>
</dbReference>
<accession>A0A9P8MN34</accession>
<name>A0A9P8MN34_9HYPO</name>
<dbReference type="SUPFAM" id="SSF103473">
    <property type="entry name" value="MFS general substrate transporter"/>
    <property type="match status" value="1"/>
</dbReference>
<feature type="transmembrane region" description="Helical" evidence="5">
    <location>
        <begin position="49"/>
        <end position="74"/>
    </location>
</feature>
<organism evidence="6 7">
    <name type="scientific">Hirsutella rhossiliensis</name>
    <dbReference type="NCBI Taxonomy" id="111463"/>
    <lineage>
        <taxon>Eukaryota</taxon>
        <taxon>Fungi</taxon>
        <taxon>Dikarya</taxon>
        <taxon>Ascomycota</taxon>
        <taxon>Pezizomycotina</taxon>
        <taxon>Sordariomycetes</taxon>
        <taxon>Hypocreomycetidae</taxon>
        <taxon>Hypocreales</taxon>
        <taxon>Ophiocordycipitaceae</taxon>
        <taxon>Hirsutella</taxon>
    </lineage>
</organism>
<proteinExistence type="predicted"/>
<comment type="subcellular location">
    <subcellularLocation>
        <location evidence="1">Membrane</location>
        <topology evidence="1">Multi-pass membrane protein</topology>
    </subcellularLocation>
</comment>
<keyword evidence="2 5" id="KW-0812">Transmembrane</keyword>
<keyword evidence="7" id="KW-1185">Reference proteome</keyword>
<comment type="caution">
    <text evidence="6">The sequence shown here is derived from an EMBL/GenBank/DDBJ whole genome shotgun (WGS) entry which is preliminary data.</text>
</comment>
<evidence type="ECO:0000256" key="4">
    <source>
        <dbReference type="ARBA" id="ARBA00023136"/>
    </source>
</evidence>
<dbReference type="InterPro" id="IPR036259">
    <property type="entry name" value="MFS_trans_sf"/>
</dbReference>
<feature type="transmembrane region" description="Helical" evidence="5">
    <location>
        <begin position="190"/>
        <end position="210"/>
    </location>
</feature>
<gene>
    <name evidence="6" type="ORF">HRG_10739</name>
</gene>
<evidence type="ECO:0000313" key="7">
    <source>
        <dbReference type="Proteomes" id="UP000824596"/>
    </source>
</evidence>
<dbReference type="GO" id="GO:0005886">
    <property type="term" value="C:plasma membrane"/>
    <property type="evidence" value="ECO:0007669"/>
    <property type="project" value="TreeGrafter"/>
</dbReference>
<dbReference type="PANTHER" id="PTHR23501:SF43">
    <property type="entry name" value="MULTIDRUG TRANSPORTER, PUTATIVE (AFU_ORTHOLOGUE AFUA_6G03040)-RELATED"/>
    <property type="match status" value="1"/>
</dbReference>
<protein>
    <submittedName>
        <fullName evidence="6">Uncharacterized protein</fullName>
    </submittedName>
</protein>